<feature type="transmembrane region" description="Helical" evidence="2">
    <location>
        <begin position="23"/>
        <end position="47"/>
    </location>
</feature>
<protein>
    <submittedName>
        <fullName evidence="3">Uncharacterized protein</fullName>
    </submittedName>
</protein>
<keyword evidence="4" id="KW-1185">Reference proteome</keyword>
<feature type="compositionally biased region" description="Polar residues" evidence="1">
    <location>
        <begin position="82"/>
        <end position="93"/>
    </location>
</feature>
<gene>
    <name evidence="3" type="ORF">R3W88_017497</name>
</gene>
<dbReference type="EMBL" id="JAWPEI010000008">
    <property type="protein sequence ID" value="KAK4719159.1"/>
    <property type="molecule type" value="Genomic_DNA"/>
</dbReference>
<evidence type="ECO:0000313" key="4">
    <source>
        <dbReference type="Proteomes" id="UP001311915"/>
    </source>
</evidence>
<keyword evidence="2" id="KW-0812">Transmembrane</keyword>
<comment type="caution">
    <text evidence="3">The sequence shown here is derived from an EMBL/GenBank/DDBJ whole genome shotgun (WGS) entry which is preliminary data.</text>
</comment>
<accession>A0AAV9L0T7</accession>
<evidence type="ECO:0000313" key="3">
    <source>
        <dbReference type="EMBL" id="KAK4719159.1"/>
    </source>
</evidence>
<sequence length="135" mass="15128">MIFWYFILPEASMRSNNWLPPSWTIVALVVLEILCIWVLYILFFLLLKALWVQLDISGEFHSGVFLLTVMNLLRRLAEEGQRQVNGEPQQNPAPASFCSSPNDSSDVSSCASSNVSSSEKNVAEYSSPSIPDKTK</sequence>
<keyword evidence="2" id="KW-0472">Membrane</keyword>
<evidence type="ECO:0000256" key="1">
    <source>
        <dbReference type="SAM" id="MobiDB-lite"/>
    </source>
</evidence>
<evidence type="ECO:0000256" key="2">
    <source>
        <dbReference type="SAM" id="Phobius"/>
    </source>
</evidence>
<organism evidence="3 4">
    <name type="scientific">Solanum pinnatisectum</name>
    <name type="common">tansyleaf nightshade</name>
    <dbReference type="NCBI Taxonomy" id="50273"/>
    <lineage>
        <taxon>Eukaryota</taxon>
        <taxon>Viridiplantae</taxon>
        <taxon>Streptophyta</taxon>
        <taxon>Embryophyta</taxon>
        <taxon>Tracheophyta</taxon>
        <taxon>Spermatophyta</taxon>
        <taxon>Magnoliopsida</taxon>
        <taxon>eudicotyledons</taxon>
        <taxon>Gunneridae</taxon>
        <taxon>Pentapetalae</taxon>
        <taxon>asterids</taxon>
        <taxon>lamiids</taxon>
        <taxon>Solanales</taxon>
        <taxon>Solanaceae</taxon>
        <taxon>Solanoideae</taxon>
        <taxon>Solaneae</taxon>
        <taxon>Solanum</taxon>
    </lineage>
</organism>
<reference evidence="3 4" key="1">
    <citation type="submission" date="2023-10" db="EMBL/GenBank/DDBJ databases">
        <title>Genome-Wide Identification Analysis in wild type Solanum Pinnatisectum Reveals Some Genes Defensing Phytophthora Infestans.</title>
        <authorList>
            <person name="Sun C."/>
        </authorList>
    </citation>
    <scope>NUCLEOTIDE SEQUENCE [LARGE SCALE GENOMIC DNA]</scope>
    <source>
        <strain evidence="3">LQN</strain>
        <tissue evidence="3">Leaf</tissue>
    </source>
</reference>
<proteinExistence type="predicted"/>
<dbReference type="Proteomes" id="UP001311915">
    <property type="component" value="Unassembled WGS sequence"/>
</dbReference>
<feature type="compositionally biased region" description="Low complexity" evidence="1">
    <location>
        <begin position="94"/>
        <end position="118"/>
    </location>
</feature>
<feature type="region of interest" description="Disordered" evidence="1">
    <location>
        <begin position="81"/>
        <end position="135"/>
    </location>
</feature>
<dbReference type="AlphaFoldDB" id="A0AAV9L0T7"/>
<keyword evidence="2" id="KW-1133">Transmembrane helix</keyword>
<name>A0AAV9L0T7_9SOLN</name>